<dbReference type="Gene3D" id="3.40.50.720">
    <property type="entry name" value="NAD(P)-binding Rossmann-like Domain"/>
    <property type="match status" value="1"/>
</dbReference>
<protein>
    <submittedName>
        <fullName evidence="1">Putative thiazole-containing bacteriocin maturation protein</fullName>
    </submittedName>
</protein>
<gene>
    <name evidence="1" type="ORF">FPZ49_22300</name>
</gene>
<organism evidence="1 2">
    <name type="scientific">Paenibacillus cremeus</name>
    <dbReference type="NCBI Taxonomy" id="2163881"/>
    <lineage>
        <taxon>Bacteria</taxon>
        <taxon>Bacillati</taxon>
        <taxon>Bacillota</taxon>
        <taxon>Bacilli</taxon>
        <taxon>Bacillales</taxon>
        <taxon>Paenibacillaceae</taxon>
        <taxon>Paenibacillus</taxon>
    </lineage>
</organism>
<dbReference type="Proteomes" id="UP000317036">
    <property type="component" value="Unassembled WGS sequence"/>
</dbReference>
<name>A0A559K6I8_9BACL</name>
<dbReference type="OrthoDB" id="2369163at2"/>
<reference evidence="1 2" key="1">
    <citation type="submission" date="2019-07" db="EMBL/GenBank/DDBJ databases">
        <authorList>
            <person name="Kim J."/>
        </authorList>
    </citation>
    <scope>NUCLEOTIDE SEQUENCE [LARGE SCALE GENOMIC DNA]</scope>
    <source>
        <strain evidence="1 2">JC52</strain>
    </source>
</reference>
<proteinExistence type="predicted"/>
<accession>A0A559K6I8</accession>
<dbReference type="RefSeq" id="WP_144851138.1">
    <property type="nucleotide sequence ID" value="NZ_VNJI01000032.1"/>
</dbReference>
<dbReference type="InterPro" id="IPR022368">
    <property type="entry name" value="Thiazole_bacteriocin_mat_put"/>
</dbReference>
<dbReference type="AlphaFoldDB" id="A0A559K6I8"/>
<dbReference type="NCBIfam" id="TIGR03693">
    <property type="entry name" value="ocin_ThiF_like"/>
    <property type="match status" value="1"/>
</dbReference>
<evidence type="ECO:0000313" key="2">
    <source>
        <dbReference type="Proteomes" id="UP000317036"/>
    </source>
</evidence>
<sequence>MATLKDTMRPKLNGDTFVVPDPKGEVFFRNNRGSFKMEGDAIDQWIEKLIPVFTGAHTLGELTDGLPEPFRTRVFDIAAVLHQNGFLRDVSGEPPHQLPAGIVERYASQIEFLDHHGGSGANRFEHYRQARVLAVGSGPFFVSLASALLESGLPCFDFLLTGEAPTNRDRLKALEAHAQVHDPRVYIKELGFSGAGAWHKAIQPYDSVLYVSQEGNLDELRAIEAACREANKRFIPSVVAHQTGVAGPLVQPDGEQAWDSAWRRIHETAVRKDPQLHSFSSTAGALLANGIVFELFKSVTGTPDPERKHSVFLLNLETLESNWYTFLPHPLVCGHAQVEEPFDAHTVLERSIGVPTAEQESLLPFFERLTSAETGIFHVWEEGELLQLPLAQCRVQTVNPRSMGPAKVLPDRICSGLTHEEARREAGLVGLEQYVALLARPLIQERKPSGARLGIGAGGTLAEGVCRGLQQCLDEKLVQRSSTSGRKTTITPIQLNPVADERCRFYLKSLTTLQGPPQLGLGEDVLGFPAVWVEAGGQWHVAVDLNLTLAMRRALQEALLCAQNQVGGAGLTEVAVRRVSPLHIDIPTCAVPHEEILKQALQILDRNGRQLNVVRLALEPFLSDQQNPALEVAGVLLREEVSP</sequence>
<keyword evidence="2" id="KW-1185">Reference proteome</keyword>
<evidence type="ECO:0000313" key="1">
    <source>
        <dbReference type="EMBL" id="TVY07755.1"/>
    </source>
</evidence>
<comment type="caution">
    <text evidence="1">The sequence shown here is derived from an EMBL/GenBank/DDBJ whole genome shotgun (WGS) entry which is preliminary data.</text>
</comment>
<dbReference type="EMBL" id="VNJI01000032">
    <property type="protein sequence ID" value="TVY07755.1"/>
    <property type="molecule type" value="Genomic_DNA"/>
</dbReference>